<evidence type="ECO:0000256" key="1">
    <source>
        <dbReference type="SAM" id="MobiDB-lite"/>
    </source>
</evidence>
<reference evidence="4" key="3">
    <citation type="submission" date="2024-02" db="EMBL/GenBank/DDBJ databases">
        <title>Comparative genomics of Cryptococcus and Kwoniella reveals pathogenesis evolution and contrasting modes of karyotype evolution via chromosome fusion or intercentromeric recombination.</title>
        <authorList>
            <person name="Coelho M.A."/>
            <person name="David-Palma M."/>
            <person name="Shea T."/>
            <person name="Bowers K."/>
            <person name="McGinley-Smith S."/>
            <person name="Mohammad A.W."/>
            <person name="Gnirke A."/>
            <person name="Yurkov A.M."/>
            <person name="Nowrousian M."/>
            <person name="Sun S."/>
            <person name="Cuomo C.A."/>
            <person name="Heitman J."/>
        </authorList>
    </citation>
    <scope>NUCLEOTIDE SEQUENCE</scope>
    <source>
        <strain evidence="4">CBS 10117</strain>
    </source>
</reference>
<dbReference type="EMBL" id="KI894031">
    <property type="protein sequence ID" value="OBR85096.1"/>
    <property type="molecule type" value="Genomic_DNA"/>
</dbReference>
<name>A0A1A6A4V7_9TREE</name>
<feature type="region of interest" description="Disordered" evidence="1">
    <location>
        <begin position="28"/>
        <end position="47"/>
    </location>
</feature>
<dbReference type="GO" id="GO:0006270">
    <property type="term" value="P:DNA replication initiation"/>
    <property type="evidence" value="ECO:0007669"/>
    <property type="project" value="TreeGrafter"/>
</dbReference>
<dbReference type="OrthoDB" id="365981at2759"/>
<dbReference type="InterPro" id="IPR047088">
    <property type="entry name" value="ORC5_C"/>
</dbReference>
<reference evidence="3" key="1">
    <citation type="submission" date="2013-07" db="EMBL/GenBank/DDBJ databases">
        <title>The Genome Sequence of Cryptococcus dejecticola CBS10117.</title>
        <authorList>
            <consortium name="The Broad Institute Genome Sequencing Platform"/>
            <person name="Cuomo C."/>
            <person name="Litvintseva A."/>
            <person name="Chen Y."/>
            <person name="Heitman J."/>
            <person name="Sun S."/>
            <person name="Springer D."/>
            <person name="Dromer F."/>
            <person name="Young S.K."/>
            <person name="Zeng Q."/>
            <person name="Gargeya S."/>
            <person name="Fitzgerald M."/>
            <person name="Abouelleil A."/>
            <person name="Alvarado L."/>
            <person name="Berlin A.M."/>
            <person name="Chapman S.B."/>
            <person name="Dewar J."/>
            <person name="Goldberg J."/>
            <person name="Griggs A."/>
            <person name="Gujja S."/>
            <person name="Hansen M."/>
            <person name="Howarth C."/>
            <person name="Imamovic A."/>
            <person name="Larimer J."/>
            <person name="McCowan C."/>
            <person name="Murphy C."/>
            <person name="Pearson M."/>
            <person name="Priest M."/>
            <person name="Roberts A."/>
            <person name="Saif S."/>
            <person name="Shea T."/>
            <person name="Sykes S."/>
            <person name="Wortman J."/>
            <person name="Nusbaum C."/>
            <person name="Birren B."/>
        </authorList>
    </citation>
    <scope>NUCLEOTIDE SEQUENCE [LARGE SCALE GENOMIC DNA]</scope>
    <source>
        <strain evidence="3">CBS 10117</strain>
    </source>
</reference>
<evidence type="ECO:0000313" key="3">
    <source>
        <dbReference type="EMBL" id="OBR85096.1"/>
    </source>
</evidence>
<dbReference type="PANTHER" id="PTHR12705">
    <property type="entry name" value="ORIGIN RECOGNITION COMPLEX SUBUNIT 5"/>
    <property type="match status" value="1"/>
</dbReference>
<evidence type="ECO:0000259" key="2">
    <source>
        <dbReference type="Pfam" id="PF14630"/>
    </source>
</evidence>
<feature type="region of interest" description="Disordered" evidence="1">
    <location>
        <begin position="480"/>
        <end position="501"/>
    </location>
</feature>
<reference evidence="4" key="2">
    <citation type="submission" date="2013-07" db="EMBL/GenBank/DDBJ databases">
        <authorList>
            <consortium name="The Broad Institute Genome Sequencing Platform"/>
            <person name="Cuomo C."/>
            <person name="Litvintseva A."/>
            <person name="Chen Y."/>
            <person name="Heitman J."/>
            <person name="Sun S."/>
            <person name="Springer D."/>
            <person name="Dromer F."/>
            <person name="Young S.K."/>
            <person name="Zeng Q."/>
            <person name="Gargeya S."/>
            <person name="Fitzgerald M."/>
            <person name="Abouelleil A."/>
            <person name="Alvarado L."/>
            <person name="Berlin A.M."/>
            <person name="Chapman S.B."/>
            <person name="Dewar J."/>
            <person name="Goldberg J."/>
            <person name="Griggs A."/>
            <person name="Gujja S."/>
            <person name="Hansen M."/>
            <person name="Howarth C."/>
            <person name="Imamovic A."/>
            <person name="Larimer J."/>
            <person name="McCowan C."/>
            <person name="Murphy C."/>
            <person name="Pearson M."/>
            <person name="Priest M."/>
            <person name="Roberts A."/>
            <person name="Saif S."/>
            <person name="Shea T."/>
            <person name="Sykes S."/>
            <person name="Wortman J."/>
            <person name="Nusbaum C."/>
            <person name="Birren B."/>
        </authorList>
    </citation>
    <scope>NUCLEOTIDE SEQUENCE</scope>
    <source>
        <strain evidence="4">CBS 10117</strain>
    </source>
</reference>
<dbReference type="STRING" id="1296121.A0A1A6A4V7"/>
<dbReference type="PANTHER" id="PTHR12705:SF0">
    <property type="entry name" value="ORIGIN RECOGNITION COMPLEX SUBUNIT 5"/>
    <property type="match status" value="1"/>
</dbReference>
<evidence type="ECO:0000313" key="4">
    <source>
        <dbReference type="EMBL" id="WWC62008.1"/>
    </source>
</evidence>
<dbReference type="RefSeq" id="XP_018262938.1">
    <property type="nucleotide sequence ID" value="XM_018407727.1"/>
</dbReference>
<protein>
    <recommendedName>
        <fullName evidence="2">Origin recognition complex subunit 5 C-terminal domain-containing protein</fullName>
    </recommendedName>
</protein>
<dbReference type="GeneID" id="28968126"/>
<feature type="compositionally biased region" description="Basic and acidic residues" evidence="1">
    <location>
        <begin position="483"/>
        <end position="501"/>
    </location>
</feature>
<dbReference type="AlphaFoldDB" id="A0A1A6A4V7"/>
<keyword evidence="5" id="KW-1185">Reference proteome</keyword>
<dbReference type="GO" id="GO:0003688">
    <property type="term" value="F:DNA replication origin binding"/>
    <property type="evidence" value="ECO:0007669"/>
    <property type="project" value="TreeGrafter"/>
</dbReference>
<organism evidence="3">
    <name type="scientific">Kwoniella dejecticola CBS 10117</name>
    <dbReference type="NCBI Taxonomy" id="1296121"/>
    <lineage>
        <taxon>Eukaryota</taxon>
        <taxon>Fungi</taxon>
        <taxon>Dikarya</taxon>
        <taxon>Basidiomycota</taxon>
        <taxon>Agaricomycotina</taxon>
        <taxon>Tremellomycetes</taxon>
        <taxon>Tremellales</taxon>
        <taxon>Cryptococcaceae</taxon>
        <taxon>Kwoniella</taxon>
    </lineage>
</organism>
<dbReference type="VEuPathDB" id="FungiDB:I303_04427"/>
<dbReference type="KEGG" id="kdj:28968126"/>
<proteinExistence type="predicted"/>
<evidence type="ECO:0000313" key="5">
    <source>
        <dbReference type="Proteomes" id="UP000078595"/>
    </source>
</evidence>
<feature type="domain" description="Origin recognition complex subunit 5 C-terminal" evidence="2">
    <location>
        <begin position="351"/>
        <end position="438"/>
    </location>
</feature>
<feature type="domain" description="Origin recognition complex subunit 5 C-terminal" evidence="2">
    <location>
        <begin position="496"/>
        <end position="566"/>
    </location>
</feature>
<feature type="region of interest" description="Disordered" evidence="1">
    <location>
        <begin position="446"/>
        <end position="468"/>
    </location>
</feature>
<dbReference type="Pfam" id="PF14630">
    <property type="entry name" value="ORC5_C"/>
    <property type="match status" value="2"/>
</dbReference>
<accession>A0A1A6A4V7</accession>
<dbReference type="InterPro" id="IPR020796">
    <property type="entry name" value="ORC5"/>
</dbReference>
<sequence>MSDITTILSNPPIPPFVYLHHPHHSSTSLDLSSSSSSSTNSSSGYGSSTRIARIETVEYHTPKLLLSGILDKLSDDKDEVEVQTFDGFAVKLRTWYSAQFQPMNGNVAIKGKGKAKAKVNGHGDYGREGKEGDLSVVVVITKAERLRLVLGDGWSVITRLTELVGVPISVVLCSTIPWDNVRPFRGDAPEPIHVYFPPPTREEIISSLLPASPHPLWPRFLDLLLSTTLSLCSPSIEEIAYLSEALWPIYTHTLPPHQSMIHLNQPYPDPSNPPAEIDINLKLLTDLKYQLSLSLTSSIESLLPRQIGVHEFKKAFMKPTPSSADFGLGFGMGFGMAGRQTMLPKLPGMELSTVEKFLVAASYGASYNPPKSDLRLFGRSAGIAGKRKKGGGFRRAGYGRVRVGKVPQRLLGPKPFTFDRLLALFSSLYAEHAPRPEDLQAALRGAEDGYDDSSSASGSGSDLGSDEWGGVGVGVSANVSVQRQREKVEKKRKRDNEREKKWDEHVEELTMSTKLWSLIINLEAQGLIKRVSPTDRLDNVMLRCEVGYEVAKDLSKELRITLDEYLYEASM</sequence>
<feature type="compositionally biased region" description="Low complexity" evidence="1">
    <location>
        <begin position="452"/>
        <end position="466"/>
    </location>
</feature>
<gene>
    <name evidence="3" type="ORF">I303_04427</name>
    <name evidence="4" type="ORF">I303_104595</name>
</gene>
<dbReference type="GO" id="GO:0005664">
    <property type="term" value="C:nuclear origin of replication recognition complex"/>
    <property type="evidence" value="ECO:0007669"/>
    <property type="project" value="TreeGrafter"/>
</dbReference>
<dbReference type="Proteomes" id="UP000078595">
    <property type="component" value="Chromosome 5"/>
</dbReference>
<dbReference type="EMBL" id="CP144534">
    <property type="protein sequence ID" value="WWC62008.1"/>
    <property type="molecule type" value="Genomic_DNA"/>
</dbReference>